<dbReference type="AlphaFoldDB" id="A0AAP9NR11"/>
<reference evidence="1 2" key="1">
    <citation type="submission" date="2019-12" db="EMBL/GenBank/DDBJ databases">
        <title>Genome sequencing and assembly of endphytes of Porphyra tenera.</title>
        <authorList>
            <person name="Park J.M."/>
            <person name="Shin R."/>
            <person name="Jo S.H."/>
        </authorList>
    </citation>
    <scope>NUCLEOTIDE SEQUENCE [LARGE SCALE GENOMIC DNA]</scope>
    <source>
        <strain evidence="1 2">GPM3</strain>
    </source>
</reference>
<evidence type="ECO:0000313" key="1">
    <source>
        <dbReference type="EMBL" id="QKS26576.1"/>
    </source>
</evidence>
<accession>A0AAP9NR11</accession>
<dbReference type="Proteomes" id="UP000509761">
    <property type="component" value="Chromosome"/>
</dbReference>
<dbReference type="RefSeq" id="WP_174788385.1">
    <property type="nucleotide sequence ID" value="NZ_CP054580.1"/>
</dbReference>
<proteinExistence type="predicted"/>
<name>A0AAP9NR11_9GAMM</name>
<dbReference type="EMBL" id="CP054580">
    <property type="protein sequence ID" value="QKS26576.1"/>
    <property type="molecule type" value="Genomic_DNA"/>
</dbReference>
<gene>
    <name evidence="1" type="ORF">FX987_04385</name>
</gene>
<protein>
    <submittedName>
        <fullName evidence="1">Uncharacterized protein</fullName>
    </submittedName>
</protein>
<sequence length="124" mass="13177">MSFDENLIALRQAVTHTLGVIDGKLRNKANKADVPTIEQIDQRFSALAGSAPETLDTLAELAEALGNNPNFATTITEELAKKATKAQVGEIETQFGEALTALTDAFTQGAANIQNSTTNEQEAT</sequence>
<organism evidence="1 2">
    <name type="scientific">Vreelandella titanicae</name>
    <dbReference type="NCBI Taxonomy" id="664683"/>
    <lineage>
        <taxon>Bacteria</taxon>
        <taxon>Pseudomonadati</taxon>
        <taxon>Pseudomonadota</taxon>
        <taxon>Gammaproteobacteria</taxon>
        <taxon>Oceanospirillales</taxon>
        <taxon>Halomonadaceae</taxon>
        <taxon>Vreelandella</taxon>
    </lineage>
</organism>
<evidence type="ECO:0000313" key="2">
    <source>
        <dbReference type="Proteomes" id="UP000509761"/>
    </source>
</evidence>
<keyword evidence="2" id="KW-1185">Reference proteome</keyword>